<comment type="caution">
    <text evidence="2">The sequence shown here is derived from an EMBL/GenBank/DDBJ whole genome shotgun (WGS) entry which is preliminary data.</text>
</comment>
<dbReference type="InterPro" id="IPR007210">
    <property type="entry name" value="ABC_Gly_betaine_transp_sub-bd"/>
</dbReference>
<dbReference type="Proteomes" id="UP001612915">
    <property type="component" value="Unassembled WGS sequence"/>
</dbReference>
<evidence type="ECO:0000313" key="3">
    <source>
        <dbReference type="Proteomes" id="UP001612915"/>
    </source>
</evidence>
<dbReference type="PROSITE" id="PS51257">
    <property type="entry name" value="PROKAR_LIPOPROTEIN"/>
    <property type="match status" value="1"/>
</dbReference>
<dbReference type="EMBL" id="JBITLV010000004">
    <property type="protein sequence ID" value="MFI7587918.1"/>
    <property type="molecule type" value="Genomic_DNA"/>
</dbReference>
<dbReference type="Gene3D" id="3.40.190.120">
    <property type="entry name" value="Osmoprotection protein (prox), domain 2"/>
    <property type="match status" value="1"/>
</dbReference>
<dbReference type="CDD" id="cd13606">
    <property type="entry name" value="PBP2_ProX_like"/>
    <property type="match status" value="1"/>
</dbReference>
<accession>A0ABW8APK9</accession>
<keyword evidence="3" id="KW-1185">Reference proteome</keyword>
<sequence>MRILLVVATLLLAGCTSGSGEDERLTVGGGPSSESQILQALYAKLLSRAGFQVEAGSRGDRETYLRLLREGTLDVVPEYAATLTEYLNHELNGDRAATASTHDVGQTVAALRELADDRGLGVLDPAEAASQNGFAVSKALADEHDLTTLSDLAALQRPVTLAASAQCARRPLCRPGLERVYGLSFAALLPTGYGSAATKQAVVSGKADLALVGTTDGAVAGFGLVLLADDRGLQPADNLVPVVNERSAGGEKVAAALRPLAGVLTTERLAALNAQVDGGRRDPEDVAQDFLEAADLL</sequence>
<feature type="domain" description="ABC-type glycine betaine transport system substrate-binding" evidence="1">
    <location>
        <begin position="24"/>
        <end position="292"/>
    </location>
</feature>
<organism evidence="2 3">
    <name type="scientific">Spongisporangium articulatum</name>
    <dbReference type="NCBI Taxonomy" id="3362603"/>
    <lineage>
        <taxon>Bacteria</taxon>
        <taxon>Bacillati</taxon>
        <taxon>Actinomycetota</taxon>
        <taxon>Actinomycetes</taxon>
        <taxon>Kineosporiales</taxon>
        <taxon>Kineosporiaceae</taxon>
        <taxon>Spongisporangium</taxon>
    </lineage>
</organism>
<dbReference type="SUPFAM" id="SSF53850">
    <property type="entry name" value="Periplasmic binding protein-like II"/>
    <property type="match status" value="1"/>
</dbReference>
<evidence type="ECO:0000313" key="2">
    <source>
        <dbReference type="EMBL" id="MFI7587918.1"/>
    </source>
</evidence>
<dbReference type="RefSeq" id="WP_398280556.1">
    <property type="nucleotide sequence ID" value="NZ_JBITLV010000004.1"/>
</dbReference>
<dbReference type="Pfam" id="PF04069">
    <property type="entry name" value="OpuAC"/>
    <property type="match status" value="1"/>
</dbReference>
<protein>
    <submittedName>
        <fullName evidence="2">ABC transporter substrate-binding protein</fullName>
    </submittedName>
</protein>
<evidence type="ECO:0000259" key="1">
    <source>
        <dbReference type="Pfam" id="PF04069"/>
    </source>
</evidence>
<gene>
    <name evidence="2" type="ORF">ACIB24_12670</name>
</gene>
<name>A0ABW8APK9_9ACTN</name>
<reference evidence="2 3" key="1">
    <citation type="submission" date="2024-10" db="EMBL/GenBank/DDBJ databases">
        <title>The Natural Products Discovery Center: Release of the First 8490 Sequenced Strains for Exploring Actinobacteria Biosynthetic Diversity.</title>
        <authorList>
            <person name="Kalkreuter E."/>
            <person name="Kautsar S.A."/>
            <person name="Yang D."/>
            <person name="Bader C.D."/>
            <person name="Teijaro C.N."/>
            <person name="Fluegel L."/>
            <person name="Davis C.M."/>
            <person name="Simpson J.R."/>
            <person name="Lauterbach L."/>
            <person name="Steele A.D."/>
            <person name="Gui C."/>
            <person name="Meng S."/>
            <person name="Li G."/>
            <person name="Viehrig K."/>
            <person name="Ye F."/>
            <person name="Su P."/>
            <person name="Kiefer A.F."/>
            <person name="Nichols A."/>
            <person name="Cepeda A.J."/>
            <person name="Yan W."/>
            <person name="Fan B."/>
            <person name="Jiang Y."/>
            <person name="Adhikari A."/>
            <person name="Zheng C.-J."/>
            <person name="Schuster L."/>
            <person name="Cowan T.M."/>
            <person name="Smanski M.J."/>
            <person name="Chevrette M.G."/>
            <person name="De Carvalho L.P.S."/>
            <person name="Shen B."/>
        </authorList>
    </citation>
    <scope>NUCLEOTIDE SEQUENCE [LARGE SCALE GENOMIC DNA]</scope>
    <source>
        <strain evidence="2 3">NPDC049639</strain>
    </source>
</reference>
<proteinExistence type="predicted"/>
<dbReference type="Gene3D" id="3.40.190.10">
    <property type="entry name" value="Periplasmic binding protein-like II"/>
    <property type="match status" value="1"/>
</dbReference>